<protein>
    <submittedName>
        <fullName evidence="1">Uncharacterized protein</fullName>
    </submittedName>
</protein>
<sequence>MDSNPHYTELLRTIIEKKEYIICQQISISIIRCNLKINHSFVIDY</sequence>
<evidence type="ECO:0000313" key="2">
    <source>
        <dbReference type="Proteomes" id="UP000004344"/>
    </source>
</evidence>
<reference evidence="1 2" key="1">
    <citation type="submission" date="2011-09" db="EMBL/GenBank/DDBJ databases">
        <title>The draft genome of Fischerella sp. JSC-11.</title>
        <authorList>
            <consortium name="US DOE Joint Genome Institute (JGI-PGF)"/>
            <person name="Lucas S."/>
            <person name="Han J."/>
            <person name="Lapidus A."/>
            <person name="Cheng J.-F."/>
            <person name="Goodwin L."/>
            <person name="Pitluck S."/>
            <person name="Peters L."/>
            <person name="Land M.L."/>
            <person name="Hauser L."/>
            <person name="Sarkisova S."/>
            <person name="Bryant D.A."/>
            <person name="Brown I."/>
            <person name="Woyke T.J."/>
        </authorList>
    </citation>
    <scope>NUCLEOTIDE SEQUENCE [LARGE SCALE GENOMIC DNA]</scope>
    <source>
        <strain evidence="1 2">JSC-11</strain>
    </source>
</reference>
<dbReference type="AlphaFoldDB" id="G6G034"/>
<accession>G6G034</accession>
<proteinExistence type="predicted"/>
<keyword evidence="2" id="KW-1185">Reference proteome</keyword>
<evidence type="ECO:0000313" key="1">
    <source>
        <dbReference type="EMBL" id="EHC08492.1"/>
    </source>
</evidence>
<dbReference type="Proteomes" id="UP000004344">
    <property type="component" value="Unassembled WGS sequence"/>
</dbReference>
<organism evidence="1 2">
    <name type="scientific">Fischerella thermalis JSC-11</name>
    <dbReference type="NCBI Taxonomy" id="741277"/>
    <lineage>
        <taxon>Bacteria</taxon>
        <taxon>Bacillati</taxon>
        <taxon>Cyanobacteriota</taxon>
        <taxon>Cyanophyceae</taxon>
        <taxon>Nostocales</taxon>
        <taxon>Hapalosiphonaceae</taxon>
        <taxon>Fischerella</taxon>
    </lineage>
</organism>
<comment type="caution">
    <text evidence="1">The sequence shown here is derived from an EMBL/GenBank/DDBJ whole genome shotgun (WGS) entry which is preliminary data.</text>
</comment>
<name>G6G034_9CYAN</name>
<dbReference type="EMBL" id="AGIZ01000019">
    <property type="protein sequence ID" value="EHC08492.1"/>
    <property type="molecule type" value="Genomic_DNA"/>
</dbReference>
<gene>
    <name evidence="1" type="ORF">FJSC11DRAFT_4483</name>
</gene>